<name>A0A017SMJ0_ASPRC</name>
<keyword evidence="1" id="KW-0472">Membrane</keyword>
<dbReference type="HOGENOM" id="CLU_092840_0_0_1"/>
<gene>
    <name evidence="2" type="ORF">EURHEDRAFT_383989</name>
</gene>
<keyword evidence="1" id="KW-1133">Transmembrane helix</keyword>
<dbReference type="EMBL" id="KK088414">
    <property type="protein sequence ID" value="EYE97991.1"/>
    <property type="molecule type" value="Genomic_DNA"/>
</dbReference>
<dbReference type="Proteomes" id="UP000019804">
    <property type="component" value="Unassembled WGS sequence"/>
</dbReference>
<sequence length="223" mass="23873">MEDVNLGLLFSRQSSGTCSAGSLAEEATCVQESTCNGAFFPNQCGTGSECCFIRSCNISQGNGLCKNDTRDACDGLWYTGDPFDPPCPGDSSIRCCIAFANLNNGTDTDDSSDSNNSSNGLTGSQIGGIVGGVVGGVIVLAALFLIFLFGYWRKRQRNRQNADIVETVDGDRKENENGRGRFVNEVEAREVAELDGNERRELDGHGQAVYELEGGSVVDGRQR</sequence>
<accession>A0A017SMJ0</accession>
<dbReference type="RefSeq" id="XP_040641679.1">
    <property type="nucleotide sequence ID" value="XM_040779602.1"/>
</dbReference>
<proteinExistence type="predicted"/>
<dbReference type="AlphaFoldDB" id="A0A017SMJ0"/>
<reference evidence="3" key="1">
    <citation type="journal article" date="2014" name="Nat. Commun.">
        <title>Genomic adaptations of the halophilic Dead Sea filamentous fungus Eurotium rubrum.</title>
        <authorList>
            <person name="Kis-Papo T."/>
            <person name="Weig A.R."/>
            <person name="Riley R."/>
            <person name="Persoh D."/>
            <person name="Salamov A."/>
            <person name="Sun H."/>
            <person name="Lipzen A."/>
            <person name="Wasser S.P."/>
            <person name="Rambold G."/>
            <person name="Grigoriev I.V."/>
            <person name="Nevo E."/>
        </authorList>
    </citation>
    <scope>NUCLEOTIDE SEQUENCE [LARGE SCALE GENOMIC DNA]</scope>
    <source>
        <strain evidence="3">CBS 135680</strain>
    </source>
</reference>
<evidence type="ECO:0000313" key="3">
    <source>
        <dbReference type="Proteomes" id="UP000019804"/>
    </source>
</evidence>
<dbReference type="GeneID" id="63694726"/>
<dbReference type="OrthoDB" id="2251794at2759"/>
<protein>
    <submittedName>
        <fullName evidence="2">Uncharacterized protein</fullName>
    </submittedName>
</protein>
<keyword evidence="3" id="KW-1185">Reference proteome</keyword>
<organism evidence="2 3">
    <name type="scientific">Aspergillus ruber (strain CBS 135680)</name>
    <dbReference type="NCBI Taxonomy" id="1388766"/>
    <lineage>
        <taxon>Eukaryota</taxon>
        <taxon>Fungi</taxon>
        <taxon>Dikarya</taxon>
        <taxon>Ascomycota</taxon>
        <taxon>Pezizomycotina</taxon>
        <taxon>Eurotiomycetes</taxon>
        <taxon>Eurotiomycetidae</taxon>
        <taxon>Eurotiales</taxon>
        <taxon>Aspergillaceae</taxon>
        <taxon>Aspergillus</taxon>
        <taxon>Aspergillus subgen. Aspergillus</taxon>
    </lineage>
</organism>
<evidence type="ECO:0000313" key="2">
    <source>
        <dbReference type="EMBL" id="EYE97991.1"/>
    </source>
</evidence>
<feature type="transmembrane region" description="Helical" evidence="1">
    <location>
        <begin position="126"/>
        <end position="152"/>
    </location>
</feature>
<keyword evidence="1" id="KW-0812">Transmembrane</keyword>
<evidence type="ECO:0000256" key="1">
    <source>
        <dbReference type="SAM" id="Phobius"/>
    </source>
</evidence>
<dbReference type="STRING" id="1388766.A0A017SMJ0"/>